<evidence type="ECO:0000256" key="1">
    <source>
        <dbReference type="SAM" id="Phobius"/>
    </source>
</evidence>
<evidence type="ECO:0000313" key="2">
    <source>
        <dbReference type="EMBL" id="MBE4747940.1"/>
    </source>
</evidence>
<dbReference type="Proteomes" id="UP001516472">
    <property type="component" value="Unassembled WGS sequence"/>
</dbReference>
<evidence type="ECO:0000313" key="3">
    <source>
        <dbReference type="Proteomes" id="UP001516472"/>
    </source>
</evidence>
<keyword evidence="3" id="KW-1185">Reference proteome</keyword>
<evidence type="ECO:0008006" key="4">
    <source>
        <dbReference type="Google" id="ProtNLM"/>
    </source>
</evidence>
<name>A0ABR9PJ86_9BACT</name>
<sequence length="177" mass="19030">MRKVNRGWLSGIGGIIGVLLLLALLYGSREAAKPASPASPSAGPRATKQAVRVLAGSPRITGTVRNEHGPVAGVRVSASRVERVKMADDVDFAMLIPGPVPFPESPQAAGLLEKQSHPMRWKDGPPKVATFEQLPGGRYTLFAMGRNSHQLHREELEVPAVGEHSRDVRAVWRPLGP</sequence>
<protein>
    <recommendedName>
        <fullName evidence="4">DUF4198 domain-containing protein</fullName>
    </recommendedName>
</protein>
<accession>A0ABR9PJ86</accession>
<keyword evidence="1" id="KW-0812">Transmembrane</keyword>
<dbReference type="RefSeq" id="WP_193347289.1">
    <property type="nucleotide sequence ID" value="NZ_CBCSIP010000257.1"/>
</dbReference>
<keyword evidence="1" id="KW-1133">Transmembrane helix</keyword>
<dbReference type="EMBL" id="JAAIYO010000001">
    <property type="protein sequence ID" value="MBE4747940.1"/>
    <property type="molecule type" value="Genomic_DNA"/>
</dbReference>
<keyword evidence="1" id="KW-0472">Membrane</keyword>
<reference evidence="2 3" key="1">
    <citation type="submission" date="2020-02" db="EMBL/GenBank/DDBJ databases">
        <authorList>
            <person name="Babadi Z.K."/>
            <person name="Risdian C."/>
            <person name="Ebrahimipour G.H."/>
            <person name="Wink J."/>
        </authorList>
    </citation>
    <scope>NUCLEOTIDE SEQUENCE [LARGE SCALE GENOMIC DNA]</scope>
    <source>
        <strain evidence="2 3">ZKHCc1 1396</strain>
    </source>
</reference>
<gene>
    <name evidence="2" type="ORF">G4177_07085</name>
</gene>
<organism evidence="2 3">
    <name type="scientific">Corallococcus soli</name>
    <dbReference type="NCBI Taxonomy" id="2710757"/>
    <lineage>
        <taxon>Bacteria</taxon>
        <taxon>Pseudomonadati</taxon>
        <taxon>Myxococcota</taxon>
        <taxon>Myxococcia</taxon>
        <taxon>Myxococcales</taxon>
        <taxon>Cystobacterineae</taxon>
        <taxon>Myxococcaceae</taxon>
        <taxon>Corallococcus</taxon>
    </lineage>
</organism>
<proteinExistence type="predicted"/>
<comment type="caution">
    <text evidence="2">The sequence shown here is derived from an EMBL/GenBank/DDBJ whole genome shotgun (WGS) entry which is preliminary data.</text>
</comment>
<feature type="transmembrane region" description="Helical" evidence="1">
    <location>
        <begin position="7"/>
        <end position="27"/>
    </location>
</feature>